<comment type="caution">
    <text evidence="1">The sequence shown here is derived from an EMBL/GenBank/DDBJ whole genome shotgun (WGS) entry which is preliminary data.</text>
</comment>
<reference evidence="1 2" key="1">
    <citation type="submission" date="2018-10" db="EMBL/GenBank/DDBJ databases">
        <title>Genomic Encyclopedia of Archaeal and Bacterial Type Strains, Phase II (KMG-II): from individual species to whole genera.</title>
        <authorList>
            <person name="Goeker M."/>
        </authorList>
    </citation>
    <scope>NUCLEOTIDE SEQUENCE [LARGE SCALE GENOMIC DNA]</scope>
    <source>
        <strain evidence="1 2">DSM 14219</strain>
    </source>
</reference>
<evidence type="ECO:0000313" key="2">
    <source>
        <dbReference type="Proteomes" id="UP000272428"/>
    </source>
</evidence>
<evidence type="ECO:0000313" key="1">
    <source>
        <dbReference type="EMBL" id="RKS97331.1"/>
    </source>
</evidence>
<organism evidence="1 2">
    <name type="scientific">Chryseobacterium defluvii</name>
    <dbReference type="NCBI Taxonomy" id="160396"/>
    <lineage>
        <taxon>Bacteria</taxon>
        <taxon>Pseudomonadati</taxon>
        <taxon>Bacteroidota</taxon>
        <taxon>Flavobacteriia</taxon>
        <taxon>Flavobacteriales</taxon>
        <taxon>Weeksellaceae</taxon>
        <taxon>Chryseobacterium group</taxon>
        <taxon>Chryseobacterium</taxon>
    </lineage>
</organism>
<protein>
    <submittedName>
        <fullName evidence="1">Uncharacterized protein</fullName>
    </submittedName>
</protein>
<dbReference type="RefSeq" id="WP_121461136.1">
    <property type="nucleotide sequence ID" value="NZ_RBXB01000002.1"/>
</dbReference>
<dbReference type="OrthoDB" id="86940at2"/>
<proteinExistence type="predicted"/>
<keyword evidence="2" id="KW-1185">Reference proteome</keyword>
<sequence>MAQQESTNTIIKEYRGDLNNDKISDIIMIEAAKCGYYDDEARCRIVTISLLDKDGSSLFSFYSPNIIPCSFCDDHNISTLKKVKIRKNSFSFILIHKLIPEETTITETMNFKYHKIVNNFILQKKVRTIKSYKNGNVEFKTQIQTPKDFGQVYFSDYR</sequence>
<dbReference type="EMBL" id="RBXB01000002">
    <property type="protein sequence ID" value="RKS97331.1"/>
    <property type="molecule type" value="Genomic_DNA"/>
</dbReference>
<name>A0A495SCX8_9FLAO</name>
<accession>A0A495SCX8</accession>
<dbReference type="AlphaFoldDB" id="A0A495SCX8"/>
<dbReference type="Proteomes" id="UP000272428">
    <property type="component" value="Unassembled WGS sequence"/>
</dbReference>
<gene>
    <name evidence="1" type="ORF">BCF58_1453</name>
</gene>